<evidence type="ECO:0000313" key="14">
    <source>
        <dbReference type="EMBL" id="RHW46864.1"/>
    </source>
</evidence>
<evidence type="ECO:0000256" key="11">
    <source>
        <dbReference type="PIRNR" id="PIRNR001563"/>
    </source>
</evidence>
<dbReference type="Gene3D" id="3.90.190.20">
    <property type="entry name" value="Mur ligase, C-terminal domain"/>
    <property type="match status" value="1"/>
</dbReference>
<dbReference type="InterPro" id="IPR036615">
    <property type="entry name" value="Mur_ligase_C_dom_sf"/>
</dbReference>
<dbReference type="GO" id="GO:0004326">
    <property type="term" value="F:tetrahydrofolylpolyglutamate synthase activity"/>
    <property type="evidence" value="ECO:0007669"/>
    <property type="project" value="UniProtKB-EC"/>
</dbReference>
<feature type="domain" description="Mur ligase central" evidence="13">
    <location>
        <begin position="135"/>
        <end position="254"/>
    </location>
</feature>
<sequence length="434" mass="48322">MKSSEINTTAQAIAYIHSLPRLHPDKSLQYVQRALTALKNPQQKIKTVHVTGTNGKGSVCYYLTNLLVNSGFKVGTFASPYVKTFNERIQINGKPIDDAKLLLLTQKIMNLVTQIKKENPDFYLVEFEFLTVMMFEYFAHEKVDFGIVEVGIGGEHDKTNVITPELAIITNIGMDHAQLIGPTLSDIAQEKAGIIKFQKPVILGEIPSKVQSIIDTRAKQQQAPVYQLGKHFKIEQIQLYDVSRTSFTWNNQTLSFKDLQIASFAPTQVIDAALAVQAYLILCPQATASNVIIQKSLAVDNLPGRTQIISRDPLIILDGAHNEPAIRALITNLGAIRQQRRVVVLYAAMVDKQRQNILEQLEAFADEIIITTLDEARAAKSSDYQDLKPQEHFIQPWPVAFAQAVTSLDSESMLVICGSLHFASAILDLLKPEN</sequence>
<keyword evidence="6 11" id="KW-0547">Nucleotide-binding</keyword>
<comment type="cofactor">
    <cofactor evidence="1">
        <name>Mg(2+)</name>
        <dbReference type="ChEBI" id="CHEBI:18420"/>
    </cofactor>
</comment>
<evidence type="ECO:0000256" key="1">
    <source>
        <dbReference type="ARBA" id="ARBA00001946"/>
    </source>
</evidence>
<feature type="domain" description="Mur ligase C-terminal" evidence="12">
    <location>
        <begin position="304"/>
        <end position="419"/>
    </location>
</feature>
<protein>
    <recommendedName>
        <fullName evidence="3">tetrahydrofolate synthase</fullName>
        <ecNumber evidence="3">6.3.2.17</ecNumber>
    </recommendedName>
    <alternativeName>
        <fullName evidence="9">Tetrahydrofolylpolyglutamate synthase</fullName>
    </alternativeName>
</protein>
<keyword evidence="4 11" id="KW-0436">Ligase</keyword>
<dbReference type="PROSITE" id="PS01011">
    <property type="entry name" value="FOLYLPOLYGLU_SYNT_1"/>
    <property type="match status" value="1"/>
</dbReference>
<dbReference type="GO" id="GO:0005524">
    <property type="term" value="F:ATP binding"/>
    <property type="evidence" value="ECO:0007669"/>
    <property type="project" value="UniProtKB-KW"/>
</dbReference>
<dbReference type="Pfam" id="PF02875">
    <property type="entry name" value="Mur_ligase_C"/>
    <property type="match status" value="1"/>
</dbReference>
<keyword evidence="7 11" id="KW-0067">ATP-binding</keyword>
<evidence type="ECO:0000256" key="4">
    <source>
        <dbReference type="ARBA" id="ARBA00022598"/>
    </source>
</evidence>
<keyword evidence="5" id="KW-0479">Metal-binding</keyword>
<dbReference type="SUPFAM" id="SSF53244">
    <property type="entry name" value="MurD-like peptide ligases, peptide-binding domain"/>
    <property type="match status" value="1"/>
</dbReference>
<dbReference type="NCBIfam" id="TIGR01499">
    <property type="entry name" value="folC"/>
    <property type="match status" value="1"/>
</dbReference>
<dbReference type="EC" id="6.3.2.17" evidence="3"/>
<evidence type="ECO:0000256" key="10">
    <source>
        <dbReference type="ARBA" id="ARBA00047493"/>
    </source>
</evidence>
<dbReference type="RefSeq" id="WP_118910665.1">
    <property type="nucleotide sequence ID" value="NZ_QOCS01000009.1"/>
</dbReference>
<evidence type="ECO:0000259" key="13">
    <source>
        <dbReference type="Pfam" id="PF08245"/>
    </source>
</evidence>
<evidence type="ECO:0000256" key="3">
    <source>
        <dbReference type="ARBA" id="ARBA00013025"/>
    </source>
</evidence>
<name>A0A3R6UV46_9LACO</name>
<dbReference type="EMBL" id="QOCS01000009">
    <property type="protein sequence ID" value="RHW46864.1"/>
    <property type="molecule type" value="Genomic_DNA"/>
</dbReference>
<dbReference type="PROSITE" id="PS01012">
    <property type="entry name" value="FOLYLPOLYGLU_SYNT_2"/>
    <property type="match status" value="1"/>
</dbReference>
<evidence type="ECO:0000313" key="15">
    <source>
        <dbReference type="Proteomes" id="UP000284822"/>
    </source>
</evidence>
<evidence type="ECO:0000256" key="2">
    <source>
        <dbReference type="ARBA" id="ARBA00008276"/>
    </source>
</evidence>
<dbReference type="InterPro" id="IPR036565">
    <property type="entry name" value="Mur-like_cat_sf"/>
</dbReference>
<dbReference type="InterPro" id="IPR001645">
    <property type="entry name" value="Folylpolyglutamate_synth"/>
</dbReference>
<dbReference type="PANTHER" id="PTHR11136:SF0">
    <property type="entry name" value="DIHYDROFOLATE SYNTHETASE-RELATED"/>
    <property type="match status" value="1"/>
</dbReference>
<dbReference type="FunFam" id="3.40.1190.10:FF:000011">
    <property type="entry name" value="Folylpolyglutamate synthase/dihydrofolate synthase"/>
    <property type="match status" value="1"/>
</dbReference>
<keyword evidence="8" id="KW-0460">Magnesium</keyword>
<dbReference type="PANTHER" id="PTHR11136">
    <property type="entry name" value="FOLYLPOLYGLUTAMATE SYNTHASE-RELATED"/>
    <property type="match status" value="1"/>
</dbReference>
<dbReference type="InterPro" id="IPR013221">
    <property type="entry name" value="Mur_ligase_cen"/>
</dbReference>
<dbReference type="SUPFAM" id="SSF53623">
    <property type="entry name" value="MurD-like peptide ligases, catalytic domain"/>
    <property type="match status" value="1"/>
</dbReference>
<evidence type="ECO:0000256" key="9">
    <source>
        <dbReference type="ARBA" id="ARBA00030592"/>
    </source>
</evidence>
<dbReference type="GO" id="GO:0046872">
    <property type="term" value="F:metal ion binding"/>
    <property type="evidence" value="ECO:0007669"/>
    <property type="project" value="UniProtKB-KW"/>
</dbReference>
<dbReference type="GO" id="GO:0005737">
    <property type="term" value="C:cytoplasm"/>
    <property type="evidence" value="ECO:0007669"/>
    <property type="project" value="TreeGrafter"/>
</dbReference>
<dbReference type="Pfam" id="PF08245">
    <property type="entry name" value="Mur_ligase_M"/>
    <property type="match status" value="1"/>
</dbReference>
<accession>A0A3R6UV46</accession>
<evidence type="ECO:0000259" key="12">
    <source>
        <dbReference type="Pfam" id="PF02875"/>
    </source>
</evidence>
<dbReference type="InterPro" id="IPR018109">
    <property type="entry name" value="Folylpolyglutamate_synth_CS"/>
</dbReference>
<organism evidence="14 15">
    <name type="scientific">Bombilactobacillus bombi</name>
    <dbReference type="NCBI Taxonomy" id="1303590"/>
    <lineage>
        <taxon>Bacteria</taxon>
        <taxon>Bacillati</taxon>
        <taxon>Bacillota</taxon>
        <taxon>Bacilli</taxon>
        <taxon>Lactobacillales</taxon>
        <taxon>Lactobacillaceae</taxon>
        <taxon>Bombilactobacillus</taxon>
    </lineage>
</organism>
<dbReference type="Gene3D" id="3.40.1190.10">
    <property type="entry name" value="Mur-like, catalytic domain"/>
    <property type="match status" value="1"/>
</dbReference>
<dbReference type="InterPro" id="IPR004101">
    <property type="entry name" value="Mur_ligase_C"/>
</dbReference>
<comment type="caution">
    <text evidence="14">The sequence shown here is derived from an EMBL/GenBank/DDBJ whole genome shotgun (WGS) entry which is preliminary data.</text>
</comment>
<comment type="similarity">
    <text evidence="2 11">Belongs to the folylpolyglutamate synthase family.</text>
</comment>
<dbReference type="AlphaFoldDB" id="A0A3R6UV46"/>
<gene>
    <name evidence="14" type="ORF">DS832_05080</name>
</gene>
<comment type="catalytic activity">
    <reaction evidence="10">
        <text>(6S)-5,6,7,8-tetrahydrofolyl-(gamma-L-Glu)(n) + L-glutamate + ATP = (6S)-5,6,7,8-tetrahydrofolyl-(gamma-L-Glu)(n+1) + ADP + phosphate + H(+)</text>
        <dbReference type="Rhea" id="RHEA:10580"/>
        <dbReference type="Rhea" id="RHEA-COMP:14738"/>
        <dbReference type="Rhea" id="RHEA-COMP:14740"/>
        <dbReference type="ChEBI" id="CHEBI:15378"/>
        <dbReference type="ChEBI" id="CHEBI:29985"/>
        <dbReference type="ChEBI" id="CHEBI:30616"/>
        <dbReference type="ChEBI" id="CHEBI:43474"/>
        <dbReference type="ChEBI" id="CHEBI:141005"/>
        <dbReference type="ChEBI" id="CHEBI:456216"/>
        <dbReference type="EC" id="6.3.2.17"/>
    </reaction>
</comment>
<dbReference type="Proteomes" id="UP000284822">
    <property type="component" value="Unassembled WGS sequence"/>
</dbReference>
<reference evidence="14 15" key="1">
    <citation type="submission" date="2018-07" db="EMBL/GenBank/DDBJ databases">
        <title>Genome sequences of six Lactobacillus spp. isolated from bumble bee guts.</title>
        <authorList>
            <person name="Motta E.V.S."/>
            <person name="Moran N.A."/>
        </authorList>
    </citation>
    <scope>NUCLEOTIDE SEQUENCE [LARGE SCALE GENOMIC DNA]</scope>
    <source>
        <strain evidence="14 15">LV-8.1</strain>
    </source>
</reference>
<dbReference type="GO" id="GO:0008841">
    <property type="term" value="F:dihydrofolate synthase activity"/>
    <property type="evidence" value="ECO:0007669"/>
    <property type="project" value="TreeGrafter"/>
</dbReference>
<evidence type="ECO:0000256" key="6">
    <source>
        <dbReference type="ARBA" id="ARBA00022741"/>
    </source>
</evidence>
<evidence type="ECO:0000256" key="8">
    <source>
        <dbReference type="ARBA" id="ARBA00022842"/>
    </source>
</evidence>
<evidence type="ECO:0000256" key="7">
    <source>
        <dbReference type="ARBA" id="ARBA00022840"/>
    </source>
</evidence>
<proteinExistence type="inferred from homology"/>
<evidence type="ECO:0000256" key="5">
    <source>
        <dbReference type="ARBA" id="ARBA00022723"/>
    </source>
</evidence>
<dbReference type="PIRSF" id="PIRSF001563">
    <property type="entry name" value="Folylpolyglu_synth"/>
    <property type="match status" value="1"/>
</dbReference>